<evidence type="ECO:0000256" key="2">
    <source>
        <dbReference type="ARBA" id="ARBA00009530"/>
    </source>
</evidence>
<dbReference type="GO" id="GO:0016020">
    <property type="term" value="C:membrane"/>
    <property type="evidence" value="ECO:0007669"/>
    <property type="project" value="UniProtKB-SubCell"/>
</dbReference>
<comment type="subcellular location">
    <subcellularLocation>
        <location evidence="1">Membrane</location>
    </subcellularLocation>
</comment>
<dbReference type="AlphaFoldDB" id="A0A0B1SA53"/>
<reference evidence="7 8" key="1">
    <citation type="submission" date="2014-03" db="EMBL/GenBank/DDBJ databases">
        <title>Draft genome of the hookworm Oesophagostomum dentatum.</title>
        <authorList>
            <person name="Mitreva M."/>
        </authorList>
    </citation>
    <scope>NUCLEOTIDE SEQUENCE [LARGE SCALE GENOMIC DNA]</scope>
    <source>
        <strain evidence="7 8">OD-Hann</strain>
    </source>
</reference>
<dbReference type="OrthoDB" id="2802411at2759"/>
<protein>
    <recommendedName>
        <fullName evidence="9">Proteolipid membrane potential modulator</fullName>
    </recommendedName>
</protein>
<evidence type="ECO:0000256" key="5">
    <source>
        <dbReference type="ARBA" id="ARBA00023136"/>
    </source>
</evidence>
<accession>A0A0B1SA53</accession>
<dbReference type="Proteomes" id="UP000053660">
    <property type="component" value="Unassembled WGS sequence"/>
</dbReference>
<proteinExistence type="inferred from homology"/>
<dbReference type="Pfam" id="PF01679">
    <property type="entry name" value="Pmp3"/>
    <property type="match status" value="1"/>
</dbReference>
<dbReference type="EMBL" id="KN581882">
    <property type="protein sequence ID" value="KHJ82143.1"/>
    <property type="molecule type" value="Genomic_DNA"/>
</dbReference>
<sequence length="86" mass="9603">MDLFINVILTICGYLPGVIHAIYVILSDKKQQQQGMRVTTNVNVAAPAIPMYQPVYQPVQPPSAPVYYPEPPAAPPVYYPDPNQKY</sequence>
<organism evidence="7 8">
    <name type="scientific">Oesophagostomum dentatum</name>
    <name type="common">Nodular worm</name>
    <dbReference type="NCBI Taxonomy" id="61180"/>
    <lineage>
        <taxon>Eukaryota</taxon>
        <taxon>Metazoa</taxon>
        <taxon>Ecdysozoa</taxon>
        <taxon>Nematoda</taxon>
        <taxon>Chromadorea</taxon>
        <taxon>Rhabditida</taxon>
        <taxon>Rhabditina</taxon>
        <taxon>Rhabditomorpha</taxon>
        <taxon>Strongyloidea</taxon>
        <taxon>Strongylidae</taxon>
        <taxon>Oesophagostomum</taxon>
    </lineage>
</organism>
<evidence type="ECO:0000313" key="8">
    <source>
        <dbReference type="Proteomes" id="UP000053660"/>
    </source>
</evidence>
<name>A0A0B1SA53_OESDE</name>
<evidence type="ECO:0008006" key="9">
    <source>
        <dbReference type="Google" id="ProtNLM"/>
    </source>
</evidence>
<keyword evidence="3 6" id="KW-0812">Transmembrane</keyword>
<evidence type="ECO:0000313" key="7">
    <source>
        <dbReference type="EMBL" id="KHJ82143.1"/>
    </source>
</evidence>
<evidence type="ECO:0000256" key="1">
    <source>
        <dbReference type="ARBA" id="ARBA00004370"/>
    </source>
</evidence>
<gene>
    <name evidence="7" type="ORF">OESDEN_18165</name>
</gene>
<feature type="transmembrane region" description="Helical" evidence="6">
    <location>
        <begin position="6"/>
        <end position="26"/>
    </location>
</feature>
<evidence type="ECO:0000256" key="4">
    <source>
        <dbReference type="ARBA" id="ARBA00022989"/>
    </source>
</evidence>
<dbReference type="InterPro" id="IPR000612">
    <property type="entry name" value="PMP3"/>
</dbReference>
<evidence type="ECO:0000256" key="3">
    <source>
        <dbReference type="ARBA" id="ARBA00022692"/>
    </source>
</evidence>
<comment type="similarity">
    <text evidence="2">Belongs to the UPF0057 (PMP3) family.</text>
</comment>
<keyword evidence="8" id="KW-1185">Reference proteome</keyword>
<keyword evidence="4 6" id="KW-1133">Transmembrane helix</keyword>
<evidence type="ECO:0000256" key="6">
    <source>
        <dbReference type="SAM" id="Phobius"/>
    </source>
</evidence>
<keyword evidence="5 6" id="KW-0472">Membrane</keyword>